<dbReference type="AlphaFoldDB" id="A0A8D2EZZ1"/>
<dbReference type="InterPro" id="IPR019734">
    <property type="entry name" value="TPR_rpt"/>
</dbReference>
<dbReference type="SMART" id="SM00028">
    <property type="entry name" value="TPR"/>
    <property type="match status" value="2"/>
</dbReference>
<dbReference type="InterPro" id="IPR052758">
    <property type="entry name" value="SRC_co-chaperone"/>
</dbReference>
<proteinExistence type="predicted"/>
<evidence type="ECO:0000313" key="1">
    <source>
        <dbReference type="Ensembl" id="ENSTGEP00000013798.1"/>
    </source>
</evidence>
<dbReference type="PANTHER" id="PTHR44200:SF1">
    <property type="entry name" value="DNAJ HOMOLOG SUBFAMILY C MEMBER 7"/>
    <property type="match status" value="1"/>
</dbReference>
<dbReference type="Ensembl" id="ENSTGET00000016554.1">
    <property type="protein sequence ID" value="ENSTGEP00000013798.1"/>
    <property type="gene ID" value="ENSTGEG00000011197.1"/>
</dbReference>
<dbReference type="InterPro" id="IPR011990">
    <property type="entry name" value="TPR-like_helical_dom_sf"/>
</dbReference>
<keyword evidence="2" id="KW-1185">Reference proteome</keyword>
<dbReference type="SUPFAM" id="SSF48452">
    <property type="entry name" value="TPR-like"/>
    <property type="match status" value="1"/>
</dbReference>
<organism evidence="1 2">
    <name type="scientific">Theropithecus gelada</name>
    <name type="common">Gelada baboon</name>
    <dbReference type="NCBI Taxonomy" id="9565"/>
    <lineage>
        <taxon>Eukaryota</taxon>
        <taxon>Metazoa</taxon>
        <taxon>Chordata</taxon>
        <taxon>Craniata</taxon>
        <taxon>Vertebrata</taxon>
        <taxon>Euteleostomi</taxon>
        <taxon>Mammalia</taxon>
        <taxon>Eutheria</taxon>
        <taxon>Euarchontoglires</taxon>
        <taxon>Primates</taxon>
        <taxon>Haplorrhini</taxon>
        <taxon>Catarrhini</taxon>
        <taxon>Cercopithecidae</taxon>
        <taxon>Cercopithecinae</taxon>
        <taxon>Theropithecus</taxon>
    </lineage>
</organism>
<reference evidence="1" key="2">
    <citation type="submission" date="2025-08" db="UniProtKB">
        <authorList>
            <consortium name="Ensembl"/>
        </authorList>
    </citation>
    <scope>IDENTIFICATION</scope>
</reference>
<reference evidence="1" key="1">
    <citation type="submission" date="2018-05" db="EMBL/GenBank/DDBJ databases">
        <title>Whole genome of Theropithecus gelada.</title>
        <authorList>
            <person name="Chiou K.L."/>
            <person name="Snyder-Mackler N."/>
        </authorList>
    </citation>
    <scope>NUCLEOTIDE SEQUENCE [LARGE SCALE GENOMIC DNA]</scope>
</reference>
<dbReference type="Proteomes" id="UP000694411">
    <property type="component" value="Chromosome 1"/>
</dbReference>
<protein>
    <submittedName>
        <fullName evidence="1">Uncharacterized protein</fullName>
    </submittedName>
</protein>
<dbReference type="PANTHER" id="PTHR44200">
    <property type="entry name" value="DNAJ HOMOLOG SUBFAMILY C MEMBER 7"/>
    <property type="match status" value="1"/>
</dbReference>
<name>A0A8D2EZZ1_THEGE</name>
<dbReference type="Gene3D" id="1.25.40.10">
    <property type="entry name" value="Tetratricopeptide repeat domain"/>
    <property type="match status" value="1"/>
</dbReference>
<sequence length="258" mass="29986">IPSALEYLLAAHQNFTSREGRSLTNNCTPWKAEYFKEQGNAYYVKKDYNEAYNYTKALGICPKNTSYYSNQAATLIMLGRFQEALGDAHQSLRLDDSFVQGHLGEGNFQREFKNANSIMEYEKLAKTDFEKHDIRKVVLCMDCALLLAPACHCFKILKAEYLVMLGHIQKHNLWPVTFYKWSPPMQILCMCKVFAFIMKIVLRRQLRFLYRLSGWLHERACIACRNPKALKAKKGDRNKAFKEGNYKLAYELYMRALG</sequence>
<accession>A0A8D2EZZ1</accession>
<evidence type="ECO:0000313" key="2">
    <source>
        <dbReference type="Proteomes" id="UP000694411"/>
    </source>
</evidence>
<reference evidence="1" key="3">
    <citation type="submission" date="2025-09" db="UniProtKB">
        <authorList>
            <consortium name="Ensembl"/>
        </authorList>
    </citation>
    <scope>IDENTIFICATION</scope>
</reference>